<evidence type="ECO:0000256" key="1">
    <source>
        <dbReference type="SAM" id="MobiDB-lite"/>
    </source>
</evidence>
<dbReference type="Proteomes" id="UP000234681">
    <property type="component" value="Chromosome 6"/>
</dbReference>
<organism evidence="2 3">
    <name type="scientific">Rattus norvegicus</name>
    <name type="common">Rat</name>
    <dbReference type="NCBI Taxonomy" id="10116"/>
    <lineage>
        <taxon>Eukaryota</taxon>
        <taxon>Metazoa</taxon>
        <taxon>Chordata</taxon>
        <taxon>Craniata</taxon>
        <taxon>Vertebrata</taxon>
        <taxon>Euteleostomi</taxon>
        <taxon>Mammalia</taxon>
        <taxon>Eutheria</taxon>
        <taxon>Euarchontoglires</taxon>
        <taxon>Glires</taxon>
        <taxon>Rodentia</taxon>
        <taxon>Myomorpha</taxon>
        <taxon>Muroidea</taxon>
        <taxon>Muridae</taxon>
        <taxon>Murinae</taxon>
        <taxon>Rattus</taxon>
    </lineage>
</organism>
<dbReference type="EMBL" id="CH473947">
    <property type="protein sequence ID" value="EDM02607.1"/>
    <property type="molecule type" value="Genomic_DNA"/>
</dbReference>
<evidence type="ECO:0000313" key="2">
    <source>
        <dbReference type="EMBL" id="EDM02607.1"/>
    </source>
</evidence>
<dbReference type="AlphaFoldDB" id="A6H9A2"/>
<accession>A6H9A2</accession>
<feature type="compositionally biased region" description="Basic residues" evidence="1">
    <location>
        <begin position="24"/>
        <end position="33"/>
    </location>
</feature>
<evidence type="ECO:0000313" key="3">
    <source>
        <dbReference type="Proteomes" id="UP000234681"/>
    </source>
</evidence>
<reference evidence="3" key="1">
    <citation type="submission" date="2005-09" db="EMBL/GenBank/DDBJ databases">
        <authorList>
            <person name="Mural R.J."/>
            <person name="Li P.W."/>
            <person name="Adams M.D."/>
            <person name="Amanatides P.G."/>
            <person name="Baden-Tillson H."/>
            <person name="Barnstead M."/>
            <person name="Chin S.H."/>
            <person name="Dew I."/>
            <person name="Evans C.A."/>
            <person name="Ferriera S."/>
            <person name="Flanigan M."/>
            <person name="Fosler C."/>
            <person name="Glodek A."/>
            <person name="Gu Z."/>
            <person name="Holt R.A."/>
            <person name="Jennings D."/>
            <person name="Kraft C.L."/>
            <person name="Lu F."/>
            <person name="Nguyen T."/>
            <person name="Nusskern D.R."/>
            <person name="Pfannkoch C.M."/>
            <person name="Sitter C."/>
            <person name="Sutton G.G."/>
            <person name="Venter J.C."/>
            <person name="Wang Z."/>
            <person name="Woodage T."/>
            <person name="Zheng X.H."/>
            <person name="Zhong F."/>
        </authorList>
    </citation>
    <scope>NUCLEOTIDE SEQUENCE [LARGE SCALE GENOMIC DNA]</scope>
    <source>
        <strain>BN</strain>
        <strain evidence="3">Sprague-Dawley</strain>
    </source>
</reference>
<sequence length="33" mass="3788">MLRTTVSTRLEKLGTTQTSFKMKCQNRKTSKPS</sequence>
<protein>
    <submittedName>
        <fullName evidence="2">RCG62032</fullName>
    </submittedName>
</protein>
<gene>
    <name evidence="2" type="ORF">rCG_62032</name>
</gene>
<proteinExistence type="predicted"/>
<feature type="compositionally biased region" description="Polar residues" evidence="1">
    <location>
        <begin position="1"/>
        <end position="20"/>
    </location>
</feature>
<name>A6H9A2_RAT</name>
<feature type="region of interest" description="Disordered" evidence="1">
    <location>
        <begin position="1"/>
        <end position="33"/>
    </location>
</feature>